<dbReference type="Proteomes" id="UP000295008">
    <property type="component" value="Unassembled WGS sequence"/>
</dbReference>
<protein>
    <submittedName>
        <fullName evidence="2">Uncharacterized protein</fullName>
    </submittedName>
</protein>
<keyword evidence="3" id="KW-1185">Reference proteome</keyword>
<dbReference type="RefSeq" id="WP_132013390.1">
    <property type="nucleotide sequence ID" value="NZ_SLUN01000005.1"/>
</dbReference>
<gene>
    <name evidence="2" type="ORF">EDC14_100596</name>
</gene>
<name>A0A4R1S2V0_HYDET</name>
<keyword evidence="1" id="KW-0732">Signal</keyword>
<comment type="caution">
    <text evidence="2">The sequence shown here is derived from an EMBL/GenBank/DDBJ whole genome shotgun (WGS) entry which is preliminary data.</text>
</comment>
<sequence length="268" mass="29419">MKKMYLLTLALAAALLLPGGASAARQSLGEIRPGAYPLVPITNHLPWGYKDIQAYQNSLQKVELVSGGLEGFKDLPQLGMKGPYTGLISLGDAGQKFGVIIDIVGEEKRLYIDRDGDGSFAGESWKPLLNEWYGLQVYGVYGPEPIQLQVTYRNGQTRPIQIQVNGLLNQPSAMVKEKPYLLVGVETWFLARLVEDGAAKLAAVVDRNHNGCYHDPEDLLFIDYNDDGGFDVAEAKPRKRGVTLPGKQRLKADWTAYPDSLEIGGKSK</sequence>
<evidence type="ECO:0000313" key="2">
    <source>
        <dbReference type="EMBL" id="TCL73234.1"/>
    </source>
</evidence>
<proteinExistence type="predicted"/>
<organism evidence="2 3">
    <name type="scientific">Hydrogenispora ethanolica</name>
    <dbReference type="NCBI Taxonomy" id="1082276"/>
    <lineage>
        <taxon>Bacteria</taxon>
        <taxon>Bacillati</taxon>
        <taxon>Bacillota</taxon>
        <taxon>Hydrogenispora</taxon>
    </lineage>
</organism>
<feature type="signal peptide" evidence="1">
    <location>
        <begin position="1"/>
        <end position="23"/>
    </location>
</feature>
<dbReference type="AlphaFoldDB" id="A0A4R1S2V0"/>
<dbReference type="EMBL" id="SLUN01000005">
    <property type="protein sequence ID" value="TCL73234.1"/>
    <property type="molecule type" value="Genomic_DNA"/>
</dbReference>
<evidence type="ECO:0000313" key="3">
    <source>
        <dbReference type="Proteomes" id="UP000295008"/>
    </source>
</evidence>
<feature type="chain" id="PRO_5020483605" evidence="1">
    <location>
        <begin position="24"/>
        <end position="268"/>
    </location>
</feature>
<evidence type="ECO:0000256" key="1">
    <source>
        <dbReference type="SAM" id="SignalP"/>
    </source>
</evidence>
<accession>A0A4R1S2V0</accession>
<reference evidence="2 3" key="1">
    <citation type="submission" date="2019-03" db="EMBL/GenBank/DDBJ databases">
        <title>Genomic Encyclopedia of Type Strains, Phase IV (KMG-IV): sequencing the most valuable type-strain genomes for metagenomic binning, comparative biology and taxonomic classification.</title>
        <authorList>
            <person name="Goeker M."/>
        </authorList>
    </citation>
    <scope>NUCLEOTIDE SEQUENCE [LARGE SCALE GENOMIC DNA]</scope>
    <source>
        <strain evidence="2 3">LX-B</strain>
    </source>
</reference>